<evidence type="ECO:0000256" key="2">
    <source>
        <dbReference type="ARBA" id="ARBA00022475"/>
    </source>
</evidence>
<dbReference type="EMBL" id="OMOF01000300">
    <property type="protein sequence ID" value="SPF46734.1"/>
    <property type="molecule type" value="Genomic_DNA"/>
</dbReference>
<dbReference type="Pfam" id="PF02687">
    <property type="entry name" value="FtsX"/>
    <property type="match status" value="1"/>
</dbReference>
<evidence type="ECO:0000259" key="8">
    <source>
        <dbReference type="Pfam" id="PF02687"/>
    </source>
</evidence>
<evidence type="ECO:0000259" key="9">
    <source>
        <dbReference type="Pfam" id="PF12704"/>
    </source>
</evidence>
<dbReference type="InterPro" id="IPR050250">
    <property type="entry name" value="Macrolide_Exporter_MacB"/>
</dbReference>
<keyword evidence="2" id="KW-1003">Cell membrane</keyword>
<feature type="transmembrane region" description="Helical" evidence="7">
    <location>
        <begin position="196"/>
        <end position="218"/>
    </location>
</feature>
<dbReference type="PANTHER" id="PTHR30572">
    <property type="entry name" value="MEMBRANE COMPONENT OF TRANSPORTER-RELATED"/>
    <property type="match status" value="1"/>
</dbReference>
<accession>A0A2U3L490</accession>
<evidence type="ECO:0000256" key="7">
    <source>
        <dbReference type="SAM" id="Phobius"/>
    </source>
</evidence>
<evidence type="ECO:0000256" key="4">
    <source>
        <dbReference type="ARBA" id="ARBA00022989"/>
    </source>
</evidence>
<sequence length="289" mass="30802">MGLDPNSQSLGPAKVREWVKEGRFFGPGERGVVVLDSHFARFYGYKVGSQVIIAGQTFNIIGTCEMKEGAQLTAANIYLPLTDAQLLAGVGPETVNSVYVELKDASRWKQSIATIHQALPDVTVTSADSALAMSDSMLALLDKLAWPGAALVIVLSVLFVHRSLTASTWERIGEFGTMKALGWTQRDIRQALMLELFSQVLIGAVLGLGLAAIGSLLAGHWQIQLSPLGSAPPLPGMAPSTNNIQLPVLFPASVYLSALGASLLVGFLVAMTVARKVSAIKPAEAWRHL</sequence>
<dbReference type="GO" id="GO:0005886">
    <property type="term" value="C:plasma membrane"/>
    <property type="evidence" value="ECO:0007669"/>
    <property type="project" value="UniProtKB-SubCell"/>
</dbReference>
<keyword evidence="10" id="KW-0449">Lipoprotein</keyword>
<proteinExistence type="inferred from homology"/>
<keyword evidence="3 7" id="KW-0812">Transmembrane</keyword>
<dbReference type="Proteomes" id="UP000238916">
    <property type="component" value="Unassembled WGS sequence"/>
</dbReference>
<dbReference type="InterPro" id="IPR025857">
    <property type="entry name" value="MacB_PCD"/>
</dbReference>
<feature type="transmembrane region" description="Helical" evidence="7">
    <location>
        <begin position="144"/>
        <end position="161"/>
    </location>
</feature>
<evidence type="ECO:0000256" key="5">
    <source>
        <dbReference type="ARBA" id="ARBA00023136"/>
    </source>
</evidence>
<dbReference type="Pfam" id="PF12704">
    <property type="entry name" value="MacB_PCD"/>
    <property type="match status" value="1"/>
</dbReference>
<dbReference type="GO" id="GO:0022857">
    <property type="term" value="F:transmembrane transporter activity"/>
    <property type="evidence" value="ECO:0007669"/>
    <property type="project" value="TreeGrafter"/>
</dbReference>
<dbReference type="OrthoDB" id="239678at2"/>
<comment type="similarity">
    <text evidence="6">Belongs to the ABC-4 integral membrane protein family.</text>
</comment>
<protein>
    <submittedName>
        <fullName evidence="10">ABC-type transport system, involved in lipoprotein release, permease component</fullName>
    </submittedName>
</protein>
<evidence type="ECO:0000313" key="10">
    <source>
        <dbReference type="EMBL" id="SPF46734.1"/>
    </source>
</evidence>
<feature type="transmembrane region" description="Helical" evidence="7">
    <location>
        <begin position="252"/>
        <end position="274"/>
    </location>
</feature>
<reference evidence="11" key="1">
    <citation type="submission" date="2018-02" db="EMBL/GenBank/DDBJ databases">
        <authorList>
            <person name="Hausmann B."/>
        </authorList>
    </citation>
    <scope>NUCLEOTIDE SEQUENCE [LARGE SCALE GENOMIC DNA]</scope>
    <source>
        <strain evidence="11">Peat soil MAG SbF1</strain>
    </source>
</reference>
<evidence type="ECO:0000256" key="3">
    <source>
        <dbReference type="ARBA" id="ARBA00022692"/>
    </source>
</evidence>
<comment type="subcellular location">
    <subcellularLocation>
        <location evidence="1">Cell membrane</location>
        <topology evidence="1">Multi-pass membrane protein</topology>
    </subcellularLocation>
</comment>
<evidence type="ECO:0000256" key="6">
    <source>
        <dbReference type="ARBA" id="ARBA00038076"/>
    </source>
</evidence>
<evidence type="ECO:0000313" key="11">
    <source>
        <dbReference type="Proteomes" id="UP000238916"/>
    </source>
</evidence>
<gene>
    <name evidence="10" type="ORF">SBF1_3690003</name>
</gene>
<keyword evidence="5 7" id="KW-0472">Membrane</keyword>
<name>A0A2U3L490_9FIRM</name>
<dbReference type="PANTHER" id="PTHR30572:SF4">
    <property type="entry name" value="ABC TRANSPORTER PERMEASE YTRF"/>
    <property type="match status" value="1"/>
</dbReference>
<dbReference type="InterPro" id="IPR003838">
    <property type="entry name" value="ABC3_permease_C"/>
</dbReference>
<feature type="domain" description="MacB-like periplasmic core" evidence="9">
    <location>
        <begin position="13"/>
        <end position="115"/>
    </location>
</feature>
<keyword evidence="4 7" id="KW-1133">Transmembrane helix</keyword>
<evidence type="ECO:0000256" key="1">
    <source>
        <dbReference type="ARBA" id="ARBA00004651"/>
    </source>
</evidence>
<dbReference type="AlphaFoldDB" id="A0A2U3L490"/>
<feature type="domain" description="ABC3 transporter permease C-terminal" evidence="8">
    <location>
        <begin position="149"/>
        <end position="282"/>
    </location>
</feature>
<organism evidence="10 11">
    <name type="scientific">Candidatus Desulfosporosinus infrequens</name>
    <dbReference type="NCBI Taxonomy" id="2043169"/>
    <lineage>
        <taxon>Bacteria</taxon>
        <taxon>Bacillati</taxon>
        <taxon>Bacillota</taxon>
        <taxon>Clostridia</taxon>
        <taxon>Eubacteriales</taxon>
        <taxon>Desulfitobacteriaceae</taxon>
        <taxon>Desulfosporosinus</taxon>
    </lineage>
</organism>